<feature type="transmembrane region" description="Helical" evidence="6">
    <location>
        <begin position="238"/>
        <end position="260"/>
    </location>
</feature>
<organism evidence="8 9">
    <name type="scientific">Barrientosiimonas humi</name>
    <dbReference type="NCBI Taxonomy" id="999931"/>
    <lineage>
        <taxon>Bacteria</taxon>
        <taxon>Bacillati</taxon>
        <taxon>Actinomycetota</taxon>
        <taxon>Actinomycetes</taxon>
        <taxon>Micrococcales</taxon>
        <taxon>Dermacoccaceae</taxon>
        <taxon>Barrientosiimonas</taxon>
    </lineage>
</organism>
<dbReference type="OrthoDB" id="9778589at2"/>
<dbReference type="AlphaFoldDB" id="A0A542XAL1"/>
<name>A0A542XAL1_9MICO</name>
<dbReference type="PRINTS" id="PR00164">
    <property type="entry name" value="ABC2TRNSPORT"/>
</dbReference>
<dbReference type="PANTHER" id="PTHR43229:SF2">
    <property type="entry name" value="NODULATION PROTEIN J"/>
    <property type="match status" value="1"/>
</dbReference>
<reference evidence="8 9" key="1">
    <citation type="submission" date="2019-06" db="EMBL/GenBank/DDBJ databases">
        <title>Sequencing the genomes of 1000 actinobacteria strains.</title>
        <authorList>
            <person name="Klenk H.-P."/>
        </authorList>
    </citation>
    <scope>NUCLEOTIDE SEQUENCE [LARGE SCALE GENOMIC DNA]</scope>
    <source>
        <strain evidence="8 9">DSM 24617</strain>
    </source>
</reference>
<keyword evidence="3 6" id="KW-1133">Transmembrane helix</keyword>
<dbReference type="InterPro" id="IPR013525">
    <property type="entry name" value="ABC2_TM"/>
</dbReference>
<dbReference type="RefSeq" id="WP_142004961.1">
    <property type="nucleotide sequence ID" value="NZ_CAJTBP010000001.1"/>
</dbReference>
<dbReference type="GO" id="GO:0046677">
    <property type="term" value="P:response to antibiotic"/>
    <property type="evidence" value="ECO:0007669"/>
    <property type="project" value="UniProtKB-KW"/>
</dbReference>
<evidence type="ECO:0000256" key="6">
    <source>
        <dbReference type="RuleBase" id="RU361157"/>
    </source>
</evidence>
<gene>
    <name evidence="8" type="ORF">FB554_1000</name>
</gene>
<comment type="caution">
    <text evidence="8">The sequence shown here is derived from an EMBL/GenBank/DDBJ whole genome shotgun (WGS) entry which is preliminary data.</text>
</comment>
<evidence type="ECO:0000256" key="3">
    <source>
        <dbReference type="ARBA" id="ARBA00022989"/>
    </source>
</evidence>
<dbReference type="InterPro" id="IPR051784">
    <property type="entry name" value="Nod_factor_ABC_transporter"/>
</dbReference>
<dbReference type="Pfam" id="PF01061">
    <property type="entry name" value="ABC2_membrane"/>
    <property type="match status" value="1"/>
</dbReference>
<dbReference type="PROSITE" id="PS51012">
    <property type="entry name" value="ABC_TM2"/>
    <property type="match status" value="1"/>
</dbReference>
<keyword evidence="4 6" id="KW-0472">Membrane</keyword>
<dbReference type="InterPro" id="IPR047817">
    <property type="entry name" value="ABC2_TM_bact-type"/>
</dbReference>
<dbReference type="InterPro" id="IPR000412">
    <property type="entry name" value="ABC_2_transport"/>
</dbReference>
<evidence type="ECO:0000256" key="4">
    <source>
        <dbReference type="ARBA" id="ARBA00023136"/>
    </source>
</evidence>
<feature type="transmembrane region" description="Helical" evidence="6">
    <location>
        <begin position="130"/>
        <end position="148"/>
    </location>
</feature>
<dbReference type="GO" id="GO:0140359">
    <property type="term" value="F:ABC-type transporter activity"/>
    <property type="evidence" value="ECO:0007669"/>
    <property type="project" value="InterPro"/>
</dbReference>
<feature type="transmembrane region" description="Helical" evidence="6">
    <location>
        <begin position="37"/>
        <end position="57"/>
    </location>
</feature>
<dbReference type="PANTHER" id="PTHR43229">
    <property type="entry name" value="NODULATION PROTEIN J"/>
    <property type="match status" value="1"/>
</dbReference>
<evidence type="ECO:0000256" key="2">
    <source>
        <dbReference type="ARBA" id="ARBA00022692"/>
    </source>
</evidence>
<dbReference type="Proteomes" id="UP000318336">
    <property type="component" value="Unassembled WGS sequence"/>
</dbReference>
<feature type="transmembrane region" description="Helical" evidence="6">
    <location>
        <begin position="189"/>
        <end position="209"/>
    </location>
</feature>
<dbReference type="EMBL" id="VFOK01000001">
    <property type="protein sequence ID" value="TQL32867.1"/>
    <property type="molecule type" value="Genomic_DNA"/>
</dbReference>
<feature type="transmembrane region" description="Helical" evidence="6">
    <location>
        <begin position="77"/>
        <end position="103"/>
    </location>
</feature>
<proteinExistence type="inferred from homology"/>
<comment type="similarity">
    <text evidence="6">Belongs to the ABC-2 integral membrane protein family.</text>
</comment>
<keyword evidence="5" id="KW-0046">Antibiotic resistance</keyword>
<dbReference type="PIRSF" id="PIRSF006648">
    <property type="entry name" value="DrrB"/>
    <property type="match status" value="1"/>
</dbReference>
<feature type="transmembrane region" description="Helical" evidence="6">
    <location>
        <begin position="154"/>
        <end position="177"/>
    </location>
</feature>
<keyword evidence="9" id="KW-1185">Reference proteome</keyword>
<evidence type="ECO:0000313" key="8">
    <source>
        <dbReference type="EMBL" id="TQL32867.1"/>
    </source>
</evidence>
<evidence type="ECO:0000259" key="7">
    <source>
        <dbReference type="PROSITE" id="PS51012"/>
    </source>
</evidence>
<keyword evidence="6" id="KW-0813">Transport</keyword>
<evidence type="ECO:0000256" key="1">
    <source>
        <dbReference type="ARBA" id="ARBA00004141"/>
    </source>
</evidence>
<sequence length="270" mass="29888">MAVLSAATTRQTVRQLSAREATGVLLSRNVLVYRRGWLWFVTGFLEPVLFLLSLGIGVGKLIPGFEVDGHQVPYAEFVAPAMLAASAMNGALIDTTFGVFFRLKYQKLYEQMLATPLTTRDIARGEISWALLRGAVYATVFLLVMLALDLVGSWWALLAVPAALLIGFAFAGACMALTTWMRTWQDFEFITLGQLPLFLFSATFFPLTAYPEALRWVVEATPLYRGVVLERELTTGHLTVASLVSVAYLLAMGLIGMRIVSRRLERLLLT</sequence>
<comment type="subcellular location">
    <subcellularLocation>
        <location evidence="6">Cell membrane</location>
        <topology evidence="6">Multi-pass membrane protein</topology>
    </subcellularLocation>
    <subcellularLocation>
        <location evidence="1">Membrane</location>
        <topology evidence="1">Multi-pass membrane protein</topology>
    </subcellularLocation>
</comment>
<protein>
    <recommendedName>
        <fullName evidence="6">Transport permease protein</fullName>
    </recommendedName>
</protein>
<feature type="domain" description="ABC transmembrane type-2" evidence="7">
    <location>
        <begin position="38"/>
        <end position="267"/>
    </location>
</feature>
<evidence type="ECO:0000256" key="5">
    <source>
        <dbReference type="ARBA" id="ARBA00023251"/>
    </source>
</evidence>
<evidence type="ECO:0000313" key="9">
    <source>
        <dbReference type="Proteomes" id="UP000318336"/>
    </source>
</evidence>
<keyword evidence="6" id="KW-1003">Cell membrane</keyword>
<keyword evidence="2 6" id="KW-0812">Transmembrane</keyword>
<accession>A0A542XAL1</accession>
<dbReference type="GO" id="GO:0043190">
    <property type="term" value="C:ATP-binding cassette (ABC) transporter complex"/>
    <property type="evidence" value="ECO:0007669"/>
    <property type="project" value="InterPro"/>
</dbReference>